<name>A0A8B8EQ14_CRAVI</name>
<dbReference type="RefSeq" id="XP_022342031.1">
    <property type="nucleotide sequence ID" value="XM_022486323.1"/>
</dbReference>
<evidence type="ECO:0000256" key="1">
    <source>
        <dbReference type="SAM" id="Phobius"/>
    </source>
</evidence>
<dbReference type="KEGG" id="cvn:111135862"/>
<dbReference type="Proteomes" id="UP000694844">
    <property type="component" value="Chromosome 1"/>
</dbReference>
<dbReference type="GeneID" id="111135862"/>
<keyword evidence="2" id="KW-1185">Reference proteome</keyword>
<dbReference type="OrthoDB" id="6157587at2759"/>
<dbReference type="AlphaFoldDB" id="A0A8B8EQ14"/>
<feature type="transmembrane region" description="Helical" evidence="1">
    <location>
        <begin position="55"/>
        <end position="79"/>
    </location>
</feature>
<evidence type="ECO:0000313" key="3">
    <source>
        <dbReference type="RefSeq" id="XP_022342031.1"/>
    </source>
</evidence>
<keyword evidence="1" id="KW-0812">Transmembrane</keyword>
<keyword evidence="1" id="KW-1133">Transmembrane helix</keyword>
<accession>A0A8B8EQ14</accession>
<reference evidence="3" key="2">
    <citation type="submission" date="2025-08" db="UniProtKB">
        <authorList>
            <consortium name="RefSeq"/>
        </authorList>
    </citation>
    <scope>IDENTIFICATION</scope>
    <source>
        <tissue evidence="3">Whole sample</tissue>
    </source>
</reference>
<reference evidence="2" key="1">
    <citation type="submission" date="2024-06" db="UniProtKB">
        <authorList>
            <consortium name="RefSeq"/>
        </authorList>
    </citation>
    <scope>NUCLEOTIDE SEQUENCE [LARGE SCALE GENOMIC DNA]</scope>
</reference>
<protein>
    <submittedName>
        <fullName evidence="3">Uncharacterized protein LOC111135862</fullName>
    </submittedName>
</protein>
<keyword evidence="1" id="KW-0472">Membrane</keyword>
<gene>
    <name evidence="3" type="primary">LOC111135862</name>
</gene>
<proteinExistence type="predicted"/>
<organism evidence="2 3">
    <name type="scientific">Crassostrea virginica</name>
    <name type="common">Eastern oyster</name>
    <dbReference type="NCBI Taxonomy" id="6565"/>
    <lineage>
        <taxon>Eukaryota</taxon>
        <taxon>Metazoa</taxon>
        <taxon>Spiralia</taxon>
        <taxon>Lophotrochozoa</taxon>
        <taxon>Mollusca</taxon>
        <taxon>Bivalvia</taxon>
        <taxon>Autobranchia</taxon>
        <taxon>Pteriomorphia</taxon>
        <taxon>Ostreida</taxon>
        <taxon>Ostreoidea</taxon>
        <taxon>Ostreidae</taxon>
        <taxon>Crassostrea</taxon>
    </lineage>
</organism>
<sequence>MVVDLSFLHELSADKTMHLNEDHSLAMASNITNIRLVKTARDLIEHLEEERQLGLFFGVILLGSIFALVGAGLSMYWLYRKTHPDAYRRSSLHDLQRLRSTSSTNDDVKKSMV</sequence>
<evidence type="ECO:0000313" key="2">
    <source>
        <dbReference type="Proteomes" id="UP000694844"/>
    </source>
</evidence>